<dbReference type="Pfam" id="PF07494">
    <property type="entry name" value="Reg_prop"/>
    <property type="match status" value="1"/>
</dbReference>
<reference evidence="3 4" key="1">
    <citation type="submission" date="2020-08" db="EMBL/GenBank/DDBJ databases">
        <title>Genomic Encyclopedia of Type Strains, Phase IV (KMG-IV): sequencing the most valuable type-strain genomes for metagenomic binning, comparative biology and taxonomic classification.</title>
        <authorList>
            <person name="Goeker M."/>
        </authorList>
    </citation>
    <scope>NUCLEOTIDE SEQUENCE [LARGE SCALE GENOMIC DNA]</scope>
    <source>
        <strain evidence="3 4">DSM 26718</strain>
    </source>
</reference>
<gene>
    <name evidence="3" type="ORF">HNQ93_003539</name>
</gene>
<dbReference type="InterPro" id="IPR011110">
    <property type="entry name" value="Reg_prop"/>
</dbReference>
<evidence type="ECO:0000256" key="1">
    <source>
        <dbReference type="SAM" id="SignalP"/>
    </source>
</evidence>
<proteinExistence type="predicted"/>
<dbReference type="InterPro" id="IPR048954">
    <property type="entry name" value="PorZ_N"/>
</dbReference>
<dbReference type="RefSeq" id="WP_183404728.1">
    <property type="nucleotide sequence ID" value="NZ_JACHGG010000005.1"/>
</dbReference>
<dbReference type="EMBL" id="JACHGG010000005">
    <property type="protein sequence ID" value="MBB6060665.1"/>
    <property type="molecule type" value="Genomic_DNA"/>
</dbReference>
<dbReference type="Gene3D" id="2.130.10.10">
    <property type="entry name" value="YVTN repeat-like/Quinoprotein amine dehydrogenase"/>
    <property type="match status" value="2"/>
</dbReference>
<dbReference type="InterPro" id="IPR026444">
    <property type="entry name" value="Secre_tail"/>
</dbReference>
<dbReference type="Proteomes" id="UP000532746">
    <property type="component" value="Unassembled WGS sequence"/>
</dbReference>
<sequence length="786" mass="84408">MTFVLRLRRGATLAAFFLSALATTTTARAQSAAGYGDWQLHLPTNRAKALAEVGDRVYVAAEDAFFYFDKSLNTTRLLSRRDGLHDVGVNTLAYDSVSRQVVVAYRNANLDILRLQDGAVLNLSDIVRKELSGTKTINHIHISGKTAYLACSFGIVTLDLTRLEIRDTYTNIGPGGTVVRVYATAVAGNQLFAATSNGLMRAPLTGNLLDYRAWTTDLPTRGTDSFRTLAVQASYVVAGSNGDQLYRYSVAAPVAGWQPVGSPLRGLEFRALTPSRAGLLVMSNAGLAVLNPATGAVGNTLRPALLQDGRAAFRSREGSFFLADFANGLLKTTNGQQAEQFITNAPAQAQAFSVLADARINTVDVFSGGYTDRYVQREFRQGFFEYKNGQWTNITSGTLPSAAQYPNPKDLTRGTRTPDGTLYVASYGNGLLEWKGPGEFRLFNPTSGLPNPLRSAIANPDFTRVTDVTTDATGRVWVVNRHQVAGQSGLFVFEPAATAWTVIPYFEGSENLDRLALDDAGVAWVSRARAGGSSLGIIAHDPATGSTRYFGETDGLPSAEIYDLVKDRQGYIWAATLKGPAVFTDLGGTFNSSEPLGFTTPIVRRGPGSGFAALFNEAVRAVAVDGGNRKWFATDRGLWLFNPDGDEALEHFTTENSPLPSDRIVDVEVNDKTGEVFVVTDAGVVSYRGSATVTEGKPSCASVFPNPVRTDFSGQVGIAGLANNAMVKITDVTGRLVYQTRANGGTVTWNLADYNGRRVQSGVYLVLSSDADGKNGCISKVAVVER</sequence>
<dbReference type="SUPFAM" id="SSF63829">
    <property type="entry name" value="Calcium-dependent phosphotriesterase"/>
    <property type="match status" value="2"/>
</dbReference>
<keyword evidence="1" id="KW-0732">Signal</keyword>
<dbReference type="AlphaFoldDB" id="A0A7W9WDK8"/>
<organism evidence="3 4">
    <name type="scientific">Hymenobacter luteus</name>
    <dbReference type="NCBI Taxonomy" id="1411122"/>
    <lineage>
        <taxon>Bacteria</taxon>
        <taxon>Pseudomonadati</taxon>
        <taxon>Bacteroidota</taxon>
        <taxon>Cytophagia</taxon>
        <taxon>Cytophagales</taxon>
        <taxon>Hymenobacteraceae</taxon>
        <taxon>Hymenobacter</taxon>
    </lineage>
</organism>
<name>A0A7W9WDK8_9BACT</name>
<dbReference type="NCBIfam" id="TIGR04183">
    <property type="entry name" value="Por_Secre_tail"/>
    <property type="match status" value="1"/>
</dbReference>
<feature type="domain" description="PorZ N-terminal beta-propeller" evidence="2">
    <location>
        <begin position="57"/>
        <end position="215"/>
    </location>
</feature>
<accession>A0A7W9WDK8</accession>
<evidence type="ECO:0000313" key="4">
    <source>
        <dbReference type="Proteomes" id="UP000532746"/>
    </source>
</evidence>
<evidence type="ECO:0000259" key="2">
    <source>
        <dbReference type="Pfam" id="PF21544"/>
    </source>
</evidence>
<feature type="chain" id="PRO_5030809101" evidence="1">
    <location>
        <begin position="23"/>
        <end position="786"/>
    </location>
</feature>
<dbReference type="Pfam" id="PF21544">
    <property type="entry name" value="PorZ_N_b_propeller"/>
    <property type="match status" value="1"/>
</dbReference>
<dbReference type="SUPFAM" id="SSF69322">
    <property type="entry name" value="Tricorn protease domain 2"/>
    <property type="match status" value="1"/>
</dbReference>
<feature type="signal peptide" evidence="1">
    <location>
        <begin position="1"/>
        <end position="22"/>
    </location>
</feature>
<dbReference type="InterPro" id="IPR015943">
    <property type="entry name" value="WD40/YVTN_repeat-like_dom_sf"/>
</dbReference>
<comment type="caution">
    <text evidence="3">The sequence shown here is derived from an EMBL/GenBank/DDBJ whole genome shotgun (WGS) entry which is preliminary data.</text>
</comment>
<evidence type="ECO:0000313" key="3">
    <source>
        <dbReference type="EMBL" id="MBB6060665.1"/>
    </source>
</evidence>
<keyword evidence="4" id="KW-1185">Reference proteome</keyword>
<protein>
    <submittedName>
        <fullName evidence="3">Ligand-binding sensor domain-containing protein</fullName>
    </submittedName>
</protein>